<dbReference type="InterPro" id="IPR036388">
    <property type="entry name" value="WH-like_DNA-bd_sf"/>
</dbReference>
<keyword evidence="1" id="KW-0805">Transcription regulation</keyword>
<comment type="caution">
    <text evidence="5">The sequence shown here is derived from an EMBL/GenBank/DDBJ whole genome shotgun (WGS) entry which is preliminary data.</text>
</comment>
<keyword evidence="2" id="KW-0238">DNA-binding</keyword>
<dbReference type="Proteomes" id="UP001501822">
    <property type="component" value="Unassembled WGS sequence"/>
</dbReference>
<dbReference type="SUPFAM" id="SSF46785">
    <property type="entry name" value="Winged helix' DNA-binding domain"/>
    <property type="match status" value="1"/>
</dbReference>
<proteinExistence type="predicted"/>
<protein>
    <recommendedName>
        <fullName evidence="4">HTH marR-type domain-containing protein</fullName>
    </recommendedName>
</protein>
<reference evidence="5 6" key="1">
    <citation type="journal article" date="2019" name="Int. J. Syst. Evol. Microbiol.">
        <title>The Global Catalogue of Microorganisms (GCM) 10K type strain sequencing project: providing services to taxonomists for standard genome sequencing and annotation.</title>
        <authorList>
            <consortium name="The Broad Institute Genomics Platform"/>
            <consortium name="The Broad Institute Genome Sequencing Center for Infectious Disease"/>
            <person name="Wu L."/>
            <person name="Ma J."/>
        </authorList>
    </citation>
    <scope>NUCLEOTIDE SEQUENCE [LARGE SCALE GENOMIC DNA]</scope>
    <source>
        <strain evidence="5 6">JCM 3146</strain>
    </source>
</reference>
<gene>
    <name evidence="5" type="ORF">GCM10010151_47930</name>
</gene>
<name>A0ABN0X1H8_9ACTN</name>
<dbReference type="RefSeq" id="WP_252811129.1">
    <property type="nucleotide sequence ID" value="NZ_BAAABM010000045.1"/>
</dbReference>
<dbReference type="PANTHER" id="PTHR42756:SF1">
    <property type="entry name" value="TRANSCRIPTIONAL REPRESSOR OF EMRAB OPERON"/>
    <property type="match status" value="1"/>
</dbReference>
<organism evidence="5 6">
    <name type="scientific">Actinoallomurus spadix</name>
    <dbReference type="NCBI Taxonomy" id="79912"/>
    <lineage>
        <taxon>Bacteria</taxon>
        <taxon>Bacillati</taxon>
        <taxon>Actinomycetota</taxon>
        <taxon>Actinomycetes</taxon>
        <taxon>Streptosporangiales</taxon>
        <taxon>Thermomonosporaceae</taxon>
        <taxon>Actinoallomurus</taxon>
    </lineage>
</organism>
<sequence>MEDAVAEVLRQWRRIHPDLDTLPIAVIGRLTRCTVLLQQAAGAPLTREGLARPEFDLLGALQRVGRDLTPTQLARETFSSGAAVTKRLRRLEERGLVERRADERDRRVARVSLTEEGRRLIARLVPEQVGYEASLLSALGTDRQRELADVLSELLVLLEGRLGGVRF</sequence>
<dbReference type="Gene3D" id="1.10.10.10">
    <property type="entry name" value="Winged helix-like DNA-binding domain superfamily/Winged helix DNA-binding domain"/>
    <property type="match status" value="1"/>
</dbReference>
<dbReference type="SMART" id="SM00347">
    <property type="entry name" value="HTH_MARR"/>
    <property type="match status" value="1"/>
</dbReference>
<dbReference type="InterPro" id="IPR036390">
    <property type="entry name" value="WH_DNA-bd_sf"/>
</dbReference>
<keyword evidence="3" id="KW-0804">Transcription</keyword>
<dbReference type="PROSITE" id="PS50995">
    <property type="entry name" value="HTH_MARR_2"/>
    <property type="match status" value="1"/>
</dbReference>
<evidence type="ECO:0000313" key="5">
    <source>
        <dbReference type="EMBL" id="GAA0352813.1"/>
    </source>
</evidence>
<dbReference type="PROSITE" id="PS01117">
    <property type="entry name" value="HTH_MARR_1"/>
    <property type="match status" value="1"/>
</dbReference>
<evidence type="ECO:0000256" key="3">
    <source>
        <dbReference type="ARBA" id="ARBA00023163"/>
    </source>
</evidence>
<evidence type="ECO:0000256" key="2">
    <source>
        <dbReference type="ARBA" id="ARBA00023125"/>
    </source>
</evidence>
<dbReference type="PRINTS" id="PR00598">
    <property type="entry name" value="HTHMARR"/>
</dbReference>
<evidence type="ECO:0000256" key="1">
    <source>
        <dbReference type="ARBA" id="ARBA00023015"/>
    </source>
</evidence>
<dbReference type="PANTHER" id="PTHR42756">
    <property type="entry name" value="TRANSCRIPTIONAL REGULATOR, MARR"/>
    <property type="match status" value="1"/>
</dbReference>
<dbReference type="InterPro" id="IPR023187">
    <property type="entry name" value="Tscrpt_reg_MarR-type_CS"/>
</dbReference>
<accession>A0ABN0X1H8</accession>
<dbReference type="Pfam" id="PF12802">
    <property type="entry name" value="MarR_2"/>
    <property type="match status" value="1"/>
</dbReference>
<dbReference type="InterPro" id="IPR000835">
    <property type="entry name" value="HTH_MarR-typ"/>
</dbReference>
<evidence type="ECO:0000313" key="6">
    <source>
        <dbReference type="Proteomes" id="UP001501822"/>
    </source>
</evidence>
<dbReference type="EMBL" id="BAAABM010000045">
    <property type="protein sequence ID" value="GAA0352813.1"/>
    <property type="molecule type" value="Genomic_DNA"/>
</dbReference>
<keyword evidence="6" id="KW-1185">Reference proteome</keyword>
<evidence type="ECO:0000259" key="4">
    <source>
        <dbReference type="PROSITE" id="PS50995"/>
    </source>
</evidence>
<feature type="domain" description="HTH marR-type" evidence="4">
    <location>
        <begin position="1"/>
        <end position="156"/>
    </location>
</feature>